<dbReference type="Proteomes" id="UP000189670">
    <property type="component" value="Unassembled WGS sequence"/>
</dbReference>
<proteinExistence type="predicted"/>
<feature type="non-terminal residue" evidence="1">
    <location>
        <position position="166"/>
    </location>
</feature>
<dbReference type="AlphaFoldDB" id="A0A1V1P1E4"/>
<evidence type="ECO:0000313" key="2">
    <source>
        <dbReference type="Proteomes" id="UP000189670"/>
    </source>
</evidence>
<sequence length="166" mass="19173">MTSELGSFCLSSGIHTLEDSVNQNQHDAKILLAKAAAISIAQLFNGTRNHTILYHIKNDFTFLWWDPLENPAIYSVKYEDIMDNTTYRVDYMNILNMVSGKRVAFPYTKNELDIRVIDCLKRMGKEGGYMIGRDLVKKNFDKSIRHLINSSLLKQINRLDEIFSYT</sequence>
<dbReference type="EMBL" id="ATBP01000882">
    <property type="protein sequence ID" value="ETR68628.1"/>
    <property type="molecule type" value="Genomic_DNA"/>
</dbReference>
<organism evidence="1 2">
    <name type="scientific">Candidatus Magnetoglobus multicellularis str. Araruama</name>
    <dbReference type="NCBI Taxonomy" id="890399"/>
    <lineage>
        <taxon>Bacteria</taxon>
        <taxon>Pseudomonadati</taxon>
        <taxon>Thermodesulfobacteriota</taxon>
        <taxon>Desulfobacteria</taxon>
        <taxon>Desulfobacterales</taxon>
        <taxon>Desulfobacteraceae</taxon>
        <taxon>Candidatus Magnetoglobus</taxon>
    </lineage>
</organism>
<protein>
    <submittedName>
        <fullName evidence="1">Uncharacterized protein</fullName>
    </submittedName>
</protein>
<evidence type="ECO:0000313" key="1">
    <source>
        <dbReference type="EMBL" id="ETR68628.1"/>
    </source>
</evidence>
<accession>A0A1V1P1E4</accession>
<name>A0A1V1P1E4_9BACT</name>
<gene>
    <name evidence="1" type="ORF">OMM_10326</name>
</gene>
<reference evidence="2" key="1">
    <citation type="submission" date="2012-11" db="EMBL/GenBank/DDBJ databases">
        <authorList>
            <person name="Lucero-Rivera Y.E."/>
            <person name="Tovar-Ramirez D."/>
        </authorList>
    </citation>
    <scope>NUCLEOTIDE SEQUENCE [LARGE SCALE GENOMIC DNA]</scope>
    <source>
        <strain evidence="2">Araruama</strain>
    </source>
</reference>
<comment type="caution">
    <text evidence="1">The sequence shown here is derived from an EMBL/GenBank/DDBJ whole genome shotgun (WGS) entry which is preliminary data.</text>
</comment>